<proteinExistence type="predicted"/>
<organism evidence="1 2">
    <name type="scientific">Eretmocerus hayati</name>
    <dbReference type="NCBI Taxonomy" id="131215"/>
    <lineage>
        <taxon>Eukaryota</taxon>
        <taxon>Metazoa</taxon>
        <taxon>Ecdysozoa</taxon>
        <taxon>Arthropoda</taxon>
        <taxon>Hexapoda</taxon>
        <taxon>Insecta</taxon>
        <taxon>Pterygota</taxon>
        <taxon>Neoptera</taxon>
        <taxon>Endopterygota</taxon>
        <taxon>Hymenoptera</taxon>
        <taxon>Apocrita</taxon>
        <taxon>Proctotrupomorpha</taxon>
        <taxon>Chalcidoidea</taxon>
        <taxon>Aphelinidae</taxon>
        <taxon>Aphelininae</taxon>
        <taxon>Eretmocerus</taxon>
    </lineage>
</organism>
<keyword evidence="2" id="KW-1185">Reference proteome</keyword>
<evidence type="ECO:0000313" key="2">
    <source>
        <dbReference type="Proteomes" id="UP001239111"/>
    </source>
</evidence>
<sequence>MYKAKEKILWFAVLSRVIVLLLQMIFNFICPDHDADAFRLPVDSTDKPSFLDHIVTFILGGLTRWDAQYYIHIARYGYTYENTLAFFPLFPLAMRHAAIFLHIEPPILIFNNTLVVFGFVINFLCFIKASLIMFDLSEVVFKNPRVAYRAAILFCINPASIFFSAIYSESMFAYLTFYSMLESVRNNPCVFIPISLSTLVRSNGLVNVGFPIFIWFRNLLVVSIPNYVSENKHYHSNKRSLVFNSRHLLISFAQIICLVILALLPFFLLQVYSYTRFCKIEYNVTALPYHVQQYARENNLVLPGQASYPWIIAHICWTILGHVETLPTKRHGDVSNPHNPTKFEFEGNGDRLLTELVNDSDVNEEHPDSYDDINYGGRPGQDQDRSYEEQDLTGEPNFNYYDSFPNNLERGTRLKRDFSRDSDSPPLHLSLNVTSGLDANPESDIIQVSLGGSSSRDTGVDASLISDNTGETGIIDDETRTQDQSLIHTHEGTVSGLDESIQVKRGGGVMRSLQNGKTYDALNLILDLLRGKGDLLVQGNFSINVRDATQGKPLISLDGKFSSGLKGAPLDKVQKPTKDEEQTARPSHKSTAPTNPSTIKPTTTTRIVSHTDSPLGQMNYTKMSTDKFLTPVYVTSSTESLGKITNEVYNNILTSSTTEYPASVKENGSTSITMAITESQETSTALTNSSEHLQGSKTEATTVEVGVTSASPSVENNTPEALSETVDHDNQSSTLIHEMENLTRAPEYALYTSGVTINPEIEDSQPTIVPHTGMTSLTENPGSAGSDVTGVIDDQRNQTEDSGYTQNFVTGITTVSTIQGNDLPREHQTTKGTAEIFSQTGNPVSEITTVSTTEGKHVSQNLSLEESQTTITGLTQSPLDEITSTSSISDHHVTQDQHAMDDQTDTSPQTGTPAGGTTAVVIQKDKSTPPDGEPIEIQTESSGQIQNSVTEISTISAAPDDYVTRDNPLVEKETETSIRTESFATETATVPETVSHQSAIKHTHPGQTQNPSNVATSMSPVSDHHVTQDQHPVDDRTNTSSRTETPAGGSTTVVIPKDEFTSPDGEQIGVQTESSGQVQNSVTEISTISAAPDDYVTRDNPLVEKETETSIRTESFATETATVPETVSHQSAIKHTHPGQTQNPSNVATSMSPVSDHHVTQDQHPVDDRTDTSSRTETPAGGSTTVVIPKDEFTSPDGEQIGVQTESSGQVQNPVTGFSTISEGPDNYVTQADPLVENETETLIQTQNSATETATEPETQSHQSAIKHTHPGQTQNPSDVATSMSSVSDHHVTQDKHPIDDPTDSSFQTETPIGGSTTVAIPKDESTSPDGEQIGIQTESSGQIQNSVTEISTVSAAPDNYVTRGDPSVENETETSIQTQSSATETATEPETQSHQLAIKHTHPGQTQNPSDVATPMSSVSDHHVAQDKHPIDDQTDSSFQTETPVRVSTTVVIPKDESTSPDGEQIGIQTESSGQIQNSVTEISTVSAAPDNYVTRGDPSVENETETSIQTQSSTMKTAMLLETQSHPPATKHTHTGSTHNPETEVTTVSAFPDHRALVSEKSAKVTEITATTTVLDNEASQSGRSESGRMDIPFRTQKPEWEVTTISTIDNNNAPQGSLSAGGEITTTARVQDPIRDTPSLSPVHTESPDHMQDPVTEISFVSAVHVHHVPLSILSHKGRQEDQGRNPSSVTETVTESAILNHTVPEIIELGTPSTIASLIGDVTNGTQHPPIDGLGDNTGITSTNISTPAEAEVMDNKTKEDHANDHLASAGYPETTTLNGIQKSVTVTEPDSNVSDTHNASSDYSSISPLMTSTGSNVEVGNSHDGSSRENERKSHQGNNSNETGQVSSDTSIGNNVGVTKGITLTTTFAGGIHNNSPISLSESNTITIPESSQTVSPNHESYAGLSTSEMAPSSFSPENLMNAASSHRTTQKAMIDKESTKVMNEGVDASQTSTTKATSPSSMNKIPMITKRPNTTKPTTPRPIAGKSLSTSRTKPPKTTTNKNTGTSTKKPSGVPTHNKPKADPVKVGSPPKNPATSSKLTKMQNTKNSTSPTLSRNKSGNNARSPSAVPPNKISIVKPTQGIGKTKPVSTKNNSLGKPGKISNPTKRPVTKKPSSSRPTPKVPHRIFMNAEPGAAQIEKNTPSTMKKQENTTPTAQNESPHGVGEEQAEVEQVIPELPKLSAQGIENSKGRIPVTPTDDSQFNIIEEGSPPNPSPGTALLNDLPMSPFPEVENDLVHQDDGMISNGGTPGEPNVAVEVPNEQLMWPENPGVSPDQFDAKLSPNNPEFNPQILPPSGYHDYTLNDNHVVTPNPDLGHFPQSSHQIGDVISPNSEAQNPYEHSQGIGIPNASTQNIFPIGVENSVDALQSDTSDKILNNVVNFPHIVPSSDPLENIAKLSQGSKFGQSFGNFLNKYQSFLNRAQANPYDNSPNNQNTASVSDQGLEQQNFPGLIQGSFPSLKLGEGLAVGRDTIPSAQQFFETFQRELNG</sequence>
<protein>
    <submittedName>
        <fullName evidence="1">Uncharacterized protein</fullName>
    </submittedName>
</protein>
<dbReference type="Proteomes" id="UP001239111">
    <property type="component" value="Chromosome 3"/>
</dbReference>
<dbReference type="EMBL" id="CM056743">
    <property type="protein sequence ID" value="KAJ8669116.1"/>
    <property type="molecule type" value="Genomic_DNA"/>
</dbReference>
<name>A0ACC2NER9_9HYME</name>
<accession>A0ACC2NER9</accession>
<comment type="caution">
    <text evidence="1">The sequence shown here is derived from an EMBL/GenBank/DDBJ whole genome shotgun (WGS) entry which is preliminary data.</text>
</comment>
<evidence type="ECO:0000313" key="1">
    <source>
        <dbReference type="EMBL" id="KAJ8669116.1"/>
    </source>
</evidence>
<gene>
    <name evidence="1" type="ORF">QAD02_000375</name>
</gene>
<reference evidence="1" key="1">
    <citation type="submission" date="2023-04" db="EMBL/GenBank/DDBJ databases">
        <title>A chromosome-level genome assembly of the parasitoid wasp Eretmocerus hayati.</title>
        <authorList>
            <person name="Zhong Y."/>
            <person name="Liu S."/>
            <person name="Liu Y."/>
        </authorList>
    </citation>
    <scope>NUCLEOTIDE SEQUENCE</scope>
    <source>
        <strain evidence="1">ZJU_SS_LIU_2023</strain>
    </source>
</reference>